<dbReference type="InterPro" id="IPR000477">
    <property type="entry name" value="RT_dom"/>
</dbReference>
<dbReference type="InterPro" id="IPR051320">
    <property type="entry name" value="Viral_Replic_Matur_Polypro"/>
</dbReference>
<dbReference type="Pfam" id="PF00078">
    <property type="entry name" value="RVT_1"/>
    <property type="match status" value="1"/>
</dbReference>
<dbReference type="PANTHER" id="PTHR33064:SF37">
    <property type="entry name" value="RIBONUCLEASE H"/>
    <property type="match status" value="1"/>
</dbReference>
<sequence length="132" mass="15280">MPFGLCNAPSTFMTLMNAIFREETDQFVIIYIDDILIYSRTWRKHLEHIRVVLEKLRANKLYANEGKSEFGLTRINFLGQVVSADGISPNMQEVEVIVKWEPPMMIKGVRSFIGLAQWYRKYIKGSHGSSNH</sequence>
<comment type="caution">
    <text evidence="2">The sequence shown here is derived from an EMBL/GenBank/DDBJ whole genome shotgun (WGS) entry which is preliminary data.</text>
</comment>
<evidence type="ECO:0000313" key="3">
    <source>
        <dbReference type="Proteomes" id="UP001605036"/>
    </source>
</evidence>
<feature type="domain" description="Reverse transcriptase" evidence="1">
    <location>
        <begin position="1"/>
        <end position="82"/>
    </location>
</feature>
<dbReference type="Gene3D" id="3.30.70.270">
    <property type="match status" value="2"/>
</dbReference>
<accession>A0ABD1YIS6</accession>
<protein>
    <recommendedName>
        <fullName evidence="1">Reverse transcriptase domain-containing protein</fullName>
    </recommendedName>
</protein>
<name>A0ABD1YIS6_9MARC</name>
<dbReference type="PROSITE" id="PS50878">
    <property type="entry name" value="RT_POL"/>
    <property type="match status" value="1"/>
</dbReference>
<dbReference type="FunFam" id="3.30.70.270:FF:000003">
    <property type="entry name" value="Transposon Ty3-G Gag-Pol polyprotein"/>
    <property type="match status" value="1"/>
</dbReference>
<evidence type="ECO:0000313" key="2">
    <source>
        <dbReference type="EMBL" id="KAL2630555.1"/>
    </source>
</evidence>
<dbReference type="SUPFAM" id="SSF56672">
    <property type="entry name" value="DNA/RNA polymerases"/>
    <property type="match status" value="1"/>
</dbReference>
<gene>
    <name evidence="2" type="ORF">R1flu_015241</name>
</gene>
<reference evidence="2 3" key="1">
    <citation type="submission" date="2024-09" db="EMBL/GenBank/DDBJ databases">
        <title>Chromosome-scale assembly of Riccia fluitans.</title>
        <authorList>
            <person name="Paukszto L."/>
            <person name="Sawicki J."/>
            <person name="Karawczyk K."/>
            <person name="Piernik-Szablinska J."/>
            <person name="Szczecinska M."/>
            <person name="Mazdziarz M."/>
        </authorList>
    </citation>
    <scope>NUCLEOTIDE SEQUENCE [LARGE SCALE GENOMIC DNA]</scope>
    <source>
        <strain evidence="2">Rf_01</strain>
        <tissue evidence="2">Aerial parts of the thallus</tissue>
    </source>
</reference>
<evidence type="ECO:0000259" key="1">
    <source>
        <dbReference type="PROSITE" id="PS50878"/>
    </source>
</evidence>
<dbReference type="InterPro" id="IPR043128">
    <property type="entry name" value="Rev_trsase/Diguanyl_cyclase"/>
</dbReference>
<dbReference type="Proteomes" id="UP001605036">
    <property type="component" value="Unassembled WGS sequence"/>
</dbReference>
<organism evidence="2 3">
    <name type="scientific">Riccia fluitans</name>
    <dbReference type="NCBI Taxonomy" id="41844"/>
    <lineage>
        <taxon>Eukaryota</taxon>
        <taxon>Viridiplantae</taxon>
        <taxon>Streptophyta</taxon>
        <taxon>Embryophyta</taxon>
        <taxon>Marchantiophyta</taxon>
        <taxon>Marchantiopsida</taxon>
        <taxon>Marchantiidae</taxon>
        <taxon>Marchantiales</taxon>
        <taxon>Ricciaceae</taxon>
        <taxon>Riccia</taxon>
    </lineage>
</organism>
<dbReference type="EMBL" id="JBHFFA010000004">
    <property type="protein sequence ID" value="KAL2630555.1"/>
    <property type="molecule type" value="Genomic_DNA"/>
</dbReference>
<proteinExistence type="predicted"/>
<dbReference type="InterPro" id="IPR043502">
    <property type="entry name" value="DNA/RNA_pol_sf"/>
</dbReference>
<dbReference type="AlphaFoldDB" id="A0ABD1YIS6"/>
<dbReference type="PANTHER" id="PTHR33064">
    <property type="entry name" value="POL PROTEIN"/>
    <property type="match status" value="1"/>
</dbReference>
<keyword evidence="3" id="KW-1185">Reference proteome</keyword>